<dbReference type="FunFam" id="2.40.330.10:FF:000001">
    <property type="entry name" value="Auxin response factor"/>
    <property type="match status" value="1"/>
</dbReference>
<dbReference type="InterPro" id="IPR044835">
    <property type="entry name" value="ARF_plant"/>
</dbReference>
<evidence type="ECO:0000256" key="1">
    <source>
        <dbReference type="ARBA" id="ARBA00004123"/>
    </source>
</evidence>
<dbReference type="FunFam" id="3.10.20.90:FF:000047">
    <property type="entry name" value="Auxin response factor"/>
    <property type="match status" value="1"/>
</dbReference>
<dbReference type="GO" id="GO:0003677">
    <property type="term" value="F:DNA binding"/>
    <property type="evidence" value="ECO:0007669"/>
    <property type="project" value="UniProtKB-KW"/>
</dbReference>
<keyword evidence="5 9" id="KW-0238">DNA-binding</keyword>
<keyword evidence="7 9" id="KW-0539">Nucleus</keyword>
<dbReference type="InterPro" id="IPR033389">
    <property type="entry name" value="AUX/IAA_dom"/>
</dbReference>
<accession>A0AAP0CG51</accession>
<dbReference type="GO" id="GO:0009734">
    <property type="term" value="P:auxin-activated signaling pathway"/>
    <property type="evidence" value="ECO:0007669"/>
    <property type="project" value="UniProtKB-KW"/>
</dbReference>
<dbReference type="Pfam" id="PF02309">
    <property type="entry name" value="AUX_IAA"/>
    <property type="match status" value="2"/>
</dbReference>
<evidence type="ECO:0000256" key="8">
    <source>
        <dbReference type="ARBA" id="ARBA00023294"/>
    </source>
</evidence>
<dbReference type="PROSITE" id="PS50863">
    <property type="entry name" value="B3"/>
    <property type="match status" value="1"/>
</dbReference>
<dbReference type="GO" id="GO:0006355">
    <property type="term" value="P:regulation of DNA-templated transcription"/>
    <property type="evidence" value="ECO:0007669"/>
    <property type="project" value="InterPro"/>
</dbReference>
<organism evidence="13 14">
    <name type="scientific">Deinandra increscens subsp. villosa</name>
    <dbReference type="NCBI Taxonomy" id="3103831"/>
    <lineage>
        <taxon>Eukaryota</taxon>
        <taxon>Viridiplantae</taxon>
        <taxon>Streptophyta</taxon>
        <taxon>Embryophyta</taxon>
        <taxon>Tracheophyta</taxon>
        <taxon>Spermatophyta</taxon>
        <taxon>Magnoliopsida</taxon>
        <taxon>eudicotyledons</taxon>
        <taxon>Gunneridae</taxon>
        <taxon>Pentapetalae</taxon>
        <taxon>asterids</taxon>
        <taxon>campanulids</taxon>
        <taxon>Asterales</taxon>
        <taxon>Asteraceae</taxon>
        <taxon>Asteroideae</taxon>
        <taxon>Heliantheae alliance</taxon>
        <taxon>Madieae</taxon>
        <taxon>Madiinae</taxon>
        <taxon>Deinandra</taxon>
    </lineage>
</organism>
<dbReference type="PANTHER" id="PTHR31384:SF1">
    <property type="entry name" value="AUXIN RESPONSE FACTOR 9"/>
    <property type="match status" value="1"/>
</dbReference>
<dbReference type="Proteomes" id="UP001408789">
    <property type="component" value="Unassembled WGS sequence"/>
</dbReference>
<feature type="compositionally biased region" description="Basic and acidic residues" evidence="10">
    <location>
        <begin position="588"/>
        <end position="600"/>
    </location>
</feature>
<dbReference type="Gene3D" id="2.30.30.1040">
    <property type="match status" value="1"/>
</dbReference>
<dbReference type="InterPro" id="IPR003340">
    <property type="entry name" value="B3_DNA-bd"/>
</dbReference>
<gene>
    <name evidence="13" type="ORF">SSX86_029692</name>
</gene>
<dbReference type="PANTHER" id="PTHR31384">
    <property type="entry name" value="AUXIN RESPONSE FACTOR 4-RELATED"/>
    <property type="match status" value="1"/>
</dbReference>
<dbReference type="SUPFAM" id="SSF101936">
    <property type="entry name" value="DNA-binding pseudobarrel domain"/>
    <property type="match status" value="1"/>
</dbReference>
<evidence type="ECO:0000256" key="5">
    <source>
        <dbReference type="ARBA" id="ARBA00023125"/>
    </source>
</evidence>
<feature type="domain" description="PB1" evidence="12">
    <location>
        <begin position="762"/>
        <end position="843"/>
    </location>
</feature>
<dbReference type="FunFam" id="2.30.30.1040:FF:000001">
    <property type="entry name" value="Auxin response factor"/>
    <property type="match status" value="1"/>
</dbReference>
<dbReference type="EMBL" id="JBCNJP010000027">
    <property type="protein sequence ID" value="KAK9053062.1"/>
    <property type="molecule type" value="Genomic_DNA"/>
</dbReference>
<dbReference type="AlphaFoldDB" id="A0AAP0CG51"/>
<comment type="subcellular location">
    <subcellularLocation>
        <location evidence="1 9">Nucleus</location>
    </subcellularLocation>
</comment>
<dbReference type="SMART" id="SM01019">
    <property type="entry name" value="B3"/>
    <property type="match status" value="1"/>
</dbReference>
<comment type="caution">
    <text evidence="13">The sequence shown here is derived from an EMBL/GenBank/DDBJ whole genome shotgun (WGS) entry which is preliminary data.</text>
</comment>
<dbReference type="InterPro" id="IPR010525">
    <property type="entry name" value="ARF_dom"/>
</dbReference>
<keyword evidence="6 9" id="KW-0804">Transcription</keyword>
<dbReference type="InterPro" id="IPR015300">
    <property type="entry name" value="DNA-bd_pseudobarrel_sf"/>
</dbReference>
<evidence type="ECO:0000256" key="3">
    <source>
        <dbReference type="ARBA" id="ARBA00022473"/>
    </source>
</evidence>
<dbReference type="Gene3D" id="2.40.330.10">
    <property type="entry name" value="DNA-binding pseudobarrel domain"/>
    <property type="match status" value="1"/>
</dbReference>
<evidence type="ECO:0000256" key="4">
    <source>
        <dbReference type="ARBA" id="ARBA00023015"/>
    </source>
</evidence>
<dbReference type="CDD" id="cd10017">
    <property type="entry name" value="B3_DNA"/>
    <property type="match status" value="1"/>
</dbReference>
<comment type="function">
    <text evidence="9">Auxin response factors (ARFs) are transcriptional factors that bind specifically to the DNA sequence 5'-TGTCTC-3' found in the auxin-responsive promoter elements (AuxREs).</text>
</comment>
<feature type="region of interest" description="Disordered" evidence="10">
    <location>
        <begin position="587"/>
        <end position="653"/>
    </location>
</feature>
<dbReference type="Gene3D" id="3.10.20.90">
    <property type="entry name" value="Phosphatidylinositol 3-kinase Catalytic Subunit, Chain A, domain 1"/>
    <property type="match status" value="1"/>
</dbReference>
<keyword evidence="4 9" id="KW-0805">Transcription regulation</keyword>
<sequence length="872" mass="97125">MSICDGWTDVVRDVPIQPTYLLYFQPEDELTFRLDVYNANGCCIKMLLPEVKIEPDQSDEEDFMEIDGSDTQNPVPKPIPVQAPPHPQYDKVVVAREKFDCLGVSAIQVTPDSVNMAQKVLDCQTEADGLKRNLSEVYDGDDLSITSSSKTRSAEKGKCTLSGCDDEKELQVKLIVPKLEKQLMFRLGGDNVSLAANICIAVEPSDDPLYKELWKACAGPLVDVPRDGERVFYFPQGHMEQLEASTNQGLNQIIPHIILKSKILCRVVHTQLMAEHDTDEVYAQITLLPETDQSDPTSPDELVPEPPRPTVHSFCKVLTASDTSTHGGFSVLRKHATECLPALDITQTTPTQEVKAFDLHGTEWRFKHIFRGQPRRHLLTTGWSTFVTNKKLVAGDSFVFLRGESGDSRVGVRRQVHQQSSMPSSVISSQSMHLGVLATAKHAVSTQTRFTVYYKPRTSQFIISLNKYIEAVNNKAFTIGMRFKMRFEGEDSPERRFTGTIVGVEDFSPQWEDSKWRSLKVQWDEPTSFMRPERVSPWEIEPFVAPVPASLAPPVAPKSKRPRPPMEMPNLESACSTVSVQLSCANEGQKDDNHTPDHSSLHPKQTENSNHSGLARPQMEGGWLSSPQKSSRNVYDGDETEERKGAFSSWSVHTTCSPRESLKQIKDSTQSPLSGSSCRLFGFDIKIPPKGSDSSNITPSKAAAPVTPSDVLFYSSIEGQVPSTQSAGVSDLKSDLSKDGKEHGVLQVSLKEVQSKQSTSTRSRTKVQMQGVAVGRAVDLAVLKGYSELIDELEELFEIKGRLRPRNEWEIVFTDDEGDMMLMGDDPWPEFCNMVKRIFICSIQDVKKMRAGSKFPFSTDNETLGSLEAVEN</sequence>
<evidence type="ECO:0000259" key="12">
    <source>
        <dbReference type="PROSITE" id="PS51745"/>
    </source>
</evidence>
<evidence type="ECO:0000256" key="10">
    <source>
        <dbReference type="SAM" id="MobiDB-lite"/>
    </source>
</evidence>
<dbReference type="GO" id="GO:0005634">
    <property type="term" value="C:nucleus"/>
    <property type="evidence" value="ECO:0007669"/>
    <property type="project" value="UniProtKB-SubCell"/>
</dbReference>
<evidence type="ECO:0000259" key="11">
    <source>
        <dbReference type="PROSITE" id="PS50863"/>
    </source>
</evidence>
<keyword evidence="14" id="KW-1185">Reference proteome</keyword>
<keyword evidence="8 9" id="KW-0927">Auxin signaling pathway</keyword>
<comment type="subunit">
    <text evidence="9">Homodimers and heterodimers.</text>
</comment>
<feature type="compositionally biased region" description="Polar residues" evidence="10">
    <location>
        <begin position="602"/>
        <end position="612"/>
    </location>
</feature>
<feature type="region of interest" description="Disordered" evidence="10">
    <location>
        <begin position="549"/>
        <end position="574"/>
    </location>
</feature>
<name>A0AAP0CG51_9ASTR</name>
<feature type="domain" description="TF-B3" evidence="11">
    <location>
        <begin position="314"/>
        <end position="416"/>
    </location>
</feature>
<evidence type="ECO:0000256" key="2">
    <source>
        <dbReference type="ARBA" id="ARBA00007853"/>
    </source>
</evidence>
<dbReference type="SUPFAM" id="SSF54277">
    <property type="entry name" value="CAD &amp; PB1 domains"/>
    <property type="match status" value="1"/>
</dbReference>
<dbReference type="Pfam" id="PF06507">
    <property type="entry name" value="ARF_AD"/>
    <property type="match status" value="1"/>
</dbReference>
<dbReference type="InterPro" id="IPR053793">
    <property type="entry name" value="PB1-like"/>
</dbReference>
<evidence type="ECO:0000313" key="14">
    <source>
        <dbReference type="Proteomes" id="UP001408789"/>
    </source>
</evidence>
<keyword evidence="3" id="KW-0217">Developmental protein</keyword>
<comment type="similarity">
    <text evidence="2 9">Belongs to the ARF family.</text>
</comment>
<dbReference type="Pfam" id="PF02362">
    <property type="entry name" value="B3"/>
    <property type="match status" value="1"/>
</dbReference>
<reference evidence="13 14" key="1">
    <citation type="submission" date="2024-04" db="EMBL/GenBank/DDBJ databases">
        <title>The reference genome of an endangered Asteraceae, Deinandra increscens subsp. villosa, native to the Central Coast of California.</title>
        <authorList>
            <person name="Guilliams M."/>
            <person name="Hasenstab-Lehman K."/>
            <person name="Meyer R."/>
            <person name="Mcevoy S."/>
        </authorList>
    </citation>
    <scope>NUCLEOTIDE SEQUENCE [LARGE SCALE GENOMIC DNA]</scope>
    <source>
        <tissue evidence="13">Leaf</tissue>
    </source>
</reference>
<evidence type="ECO:0000256" key="6">
    <source>
        <dbReference type="ARBA" id="ARBA00023163"/>
    </source>
</evidence>
<proteinExistence type="inferred from homology"/>
<protein>
    <recommendedName>
        <fullName evidence="9">Auxin response factor</fullName>
    </recommendedName>
</protein>
<evidence type="ECO:0000313" key="13">
    <source>
        <dbReference type="EMBL" id="KAK9053062.1"/>
    </source>
</evidence>
<dbReference type="PROSITE" id="PS51745">
    <property type="entry name" value="PB1"/>
    <property type="match status" value="1"/>
</dbReference>
<evidence type="ECO:0000256" key="9">
    <source>
        <dbReference type="RuleBase" id="RU004561"/>
    </source>
</evidence>
<evidence type="ECO:0000256" key="7">
    <source>
        <dbReference type="ARBA" id="ARBA00023242"/>
    </source>
</evidence>